<evidence type="ECO:0000256" key="8">
    <source>
        <dbReference type="ARBA" id="ARBA00029447"/>
    </source>
</evidence>
<dbReference type="PROSITE" id="PS50192">
    <property type="entry name" value="T_SNARE"/>
    <property type="match status" value="1"/>
</dbReference>
<evidence type="ECO:0000256" key="3">
    <source>
        <dbReference type="ARBA" id="ARBA00022519"/>
    </source>
</evidence>
<dbReference type="Pfam" id="PF17200">
    <property type="entry name" value="sCache_2"/>
    <property type="match status" value="1"/>
</dbReference>
<evidence type="ECO:0000256" key="5">
    <source>
        <dbReference type="ARBA" id="ARBA00022989"/>
    </source>
</evidence>
<evidence type="ECO:0000259" key="11">
    <source>
        <dbReference type="PROSITE" id="PS50111"/>
    </source>
</evidence>
<dbReference type="GO" id="GO:0006935">
    <property type="term" value="P:chemotaxis"/>
    <property type="evidence" value="ECO:0007669"/>
    <property type="project" value="InterPro"/>
</dbReference>
<dbReference type="AlphaFoldDB" id="S9S9Z3"/>
<keyword evidence="4 10" id="KW-0812">Transmembrane</keyword>
<evidence type="ECO:0000259" key="13">
    <source>
        <dbReference type="PROSITE" id="PS50885"/>
    </source>
</evidence>
<keyword evidence="5 10" id="KW-1133">Transmembrane helix</keyword>
<dbReference type="InterPro" id="IPR033480">
    <property type="entry name" value="sCache_2"/>
</dbReference>
<comment type="similarity">
    <text evidence="8">Belongs to the methyl-accepting chemotaxis (MCP) protein family.</text>
</comment>
<dbReference type="Gene3D" id="6.10.340.10">
    <property type="match status" value="1"/>
</dbReference>
<dbReference type="PROSITE" id="PS50111">
    <property type="entry name" value="CHEMOTAXIS_TRANSDUC_2"/>
    <property type="match status" value="1"/>
</dbReference>
<comment type="caution">
    <text evidence="14">The sequence shown here is derived from an EMBL/GenBank/DDBJ whole genome shotgun (WGS) entry which is preliminary data.</text>
</comment>
<proteinExistence type="inferred from homology"/>
<dbReference type="PANTHER" id="PTHR32089:SF112">
    <property type="entry name" value="LYSOZYME-LIKE PROTEIN-RELATED"/>
    <property type="match status" value="1"/>
</dbReference>
<dbReference type="InterPro" id="IPR000727">
    <property type="entry name" value="T_SNARE_dom"/>
</dbReference>
<comment type="subcellular location">
    <subcellularLocation>
        <location evidence="1">Cell inner membrane</location>
        <topology evidence="1">Multi-pass membrane protein</topology>
    </subcellularLocation>
</comment>
<dbReference type="InterPro" id="IPR004090">
    <property type="entry name" value="Chemotax_Me-accpt_rcpt"/>
</dbReference>
<dbReference type="SUPFAM" id="SSF58104">
    <property type="entry name" value="Methyl-accepting chemotaxis protein (MCP) signaling domain"/>
    <property type="match status" value="1"/>
</dbReference>
<evidence type="ECO:0000256" key="4">
    <source>
        <dbReference type="ARBA" id="ARBA00022692"/>
    </source>
</evidence>
<evidence type="ECO:0000256" key="7">
    <source>
        <dbReference type="ARBA" id="ARBA00023224"/>
    </source>
</evidence>
<evidence type="ECO:0000259" key="12">
    <source>
        <dbReference type="PROSITE" id="PS50192"/>
    </source>
</evidence>
<gene>
    <name evidence="14" type="ORF">K678_04447</name>
</gene>
<dbReference type="GO" id="GO:0007165">
    <property type="term" value="P:signal transduction"/>
    <property type="evidence" value="ECO:0007669"/>
    <property type="project" value="UniProtKB-KW"/>
</dbReference>
<dbReference type="Gene3D" id="1.10.287.950">
    <property type="entry name" value="Methyl-accepting chemotaxis protein"/>
    <property type="match status" value="1"/>
</dbReference>
<evidence type="ECO:0000256" key="6">
    <source>
        <dbReference type="ARBA" id="ARBA00023136"/>
    </source>
</evidence>
<evidence type="ECO:0000256" key="1">
    <source>
        <dbReference type="ARBA" id="ARBA00004429"/>
    </source>
</evidence>
<dbReference type="SMART" id="SM01049">
    <property type="entry name" value="Cache_2"/>
    <property type="match status" value="1"/>
</dbReference>
<feature type="transmembrane region" description="Helical" evidence="10">
    <location>
        <begin position="184"/>
        <end position="205"/>
    </location>
</feature>
<dbReference type="PROSITE" id="PS50885">
    <property type="entry name" value="HAMP"/>
    <property type="match status" value="1"/>
</dbReference>
<dbReference type="Gene3D" id="3.30.450.20">
    <property type="entry name" value="PAS domain"/>
    <property type="match status" value="1"/>
</dbReference>
<evidence type="ECO:0000256" key="10">
    <source>
        <dbReference type="SAM" id="Phobius"/>
    </source>
</evidence>
<dbReference type="SMART" id="SM00283">
    <property type="entry name" value="MA"/>
    <property type="match status" value="1"/>
</dbReference>
<sequence length="555" mass="59149">MGISGKLLIVVAGSIFGFVVVAALAMFFLRSIMVEDRVAKLHNLVEVAQGIAQDNYNRSLKGEFDQAEAQRLTRNILRDLRYDKDEYFFIYAVDGTGVMIPGHPEREGQSALETKDSNGIFIIRRLIELAQAGGGSLFYQFPRVGSDVAIDKLSYANLFAPWGWMMGTGIYIDDIQEIFWDKALHFAGLVLLVTLLCGALALGVARHIANALKRLSTITNRLANQDYDTVVTEIDRTDEIGSLAVSIRTLRDAAREAASLRREQEMSKLRAEEERRASAMRMADSFESSVKQVSDVIAASAGSMKSAAECLTDVARQTSSQATSVAAAAEEASTNVQTVAAASEELSASIREISRQVQQSATMSAEAVSEAQRTDHLVKGLAEAAGKIGDVVGLINDIAAQTNLLALNATIEAARAGEAGKGFAVVANEVKHLANQTARATEEIGAQIGAVQAATTEAVGAISIIGGTIGRIDEIGAGIAAAVEEQHAATAEISRNIQQASEGTRQVTDYLTQLASAVGEVGETSNGVLTASHELETQSQRLNKEVGTFLDSVRA</sequence>
<dbReference type="eggNOG" id="COG0840">
    <property type="taxonomic scope" value="Bacteria"/>
</dbReference>
<dbReference type="Pfam" id="PF00015">
    <property type="entry name" value="MCPsignal"/>
    <property type="match status" value="1"/>
</dbReference>
<keyword evidence="7 9" id="KW-0807">Transducer</keyword>
<accession>S9S9Z3</accession>
<dbReference type="CDD" id="cd06225">
    <property type="entry name" value="HAMP"/>
    <property type="match status" value="1"/>
</dbReference>
<dbReference type="GO" id="GO:0004888">
    <property type="term" value="F:transmembrane signaling receptor activity"/>
    <property type="evidence" value="ECO:0007669"/>
    <property type="project" value="InterPro"/>
</dbReference>
<evidence type="ECO:0000256" key="2">
    <source>
        <dbReference type="ARBA" id="ARBA00022475"/>
    </source>
</evidence>
<evidence type="ECO:0000256" key="9">
    <source>
        <dbReference type="PROSITE-ProRule" id="PRU00284"/>
    </source>
</evidence>
<dbReference type="PRINTS" id="PR00260">
    <property type="entry name" value="CHEMTRNSDUCR"/>
</dbReference>
<feature type="domain" description="Methyl-accepting transducer" evidence="11">
    <location>
        <begin position="300"/>
        <end position="522"/>
    </location>
</feature>
<dbReference type="InterPro" id="IPR004089">
    <property type="entry name" value="MCPsignal_dom"/>
</dbReference>
<dbReference type="Proteomes" id="UP000015350">
    <property type="component" value="Unassembled WGS sequence"/>
</dbReference>
<feature type="domain" description="HAMP" evidence="13">
    <location>
        <begin position="206"/>
        <end position="259"/>
    </location>
</feature>
<dbReference type="PANTHER" id="PTHR32089">
    <property type="entry name" value="METHYL-ACCEPTING CHEMOTAXIS PROTEIN MCPB"/>
    <property type="match status" value="1"/>
</dbReference>
<protein>
    <submittedName>
        <fullName evidence="14">Chemotaxis sensory transducer protein</fullName>
    </submittedName>
</protein>
<dbReference type="Pfam" id="PF00672">
    <property type="entry name" value="HAMP"/>
    <property type="match status" value="1"/>
</dbReference>
<dbReference type="GO" id="GO:0005886">
    <property type="term" value="C:plasma membrane"/>
    <property type="evidence" value="ECO:0007669"/>
    <property type="project" value="UniProtKB-SubCell"/>
</dbReference>
<feature type="domain" description="T-SNARE coiled-coil homology" evidence="12">
    <location>
        <begin position="452"/>
        <end position="514"/>
    </location>
</feature>
<evidence type="ECO:0000313" key="14">
    <source>
        <dbReference type="EMBL" id="EPY02692.1"/>
    </source>
</evidence>
<evidence type="ECO:0000313" key="15">
    <source>
        <dbReference type="Proteomes" id="UP000015350"/>
    </source>
</evidence>
<dbReference type="STRING" id="1316936.K678_04447"/>
<dbReference type="EMBL" id="AQPH01000010">
    <property type="protein sequence ID" value="EPY02692.1"/>
    <property type="molecule type" value="Genomic_DNA"/>
</dbReference>
<reference evidence="14 15" key="1">
    <citation type="submission" date="2013-04" db="EMBL/GenBank/DDBJ databases">
        <authorList>
            <person name="Kuznetsov B."/>
            <person name="Ivanovsky R."/>
        </authorList>
    </citation>
    <scope>NUCLEOTIDE SEQUENCE [LARGE SCALE GENOMIC DNA]</scope>
    <source>
        <strain evidence="14 15">MGU-K5</strain>
    </source>
</reference>
<organism evidence="14 15">
    <name type="scientific">Magnetospirillum fulvum MGU-K5</name>
    <dbReference type="NCBI Taxonomy" id="1316936"/>
    <lineage>
        <taxon>Bacteria</taxon>
        <taxon>Pseudomonadati</taxon>
        <taxon>Pseudomonadota</taxon>
        <taxon>Alphaproteobacteria</taxon>
        <taxon>Rhodospirillales</taxon>
        <taxon>Rhodospirillaceae</taxon>
        <taxon>Magnetospirillum</taxon>
    </lineage>
</organism>
<name>S9S9Z3_MAGFU</name>
<keyword evidence="2" id="KW-1003">Cell membrane</keyword>
<dbReference type="SMART" id="SM00304">
    <property type="entry name" value="HAMP"/>
    <property type="match status" value="1"/>
</dbReference>
<keyword evidence="6 10" id="KW-0472">Membrane</keyword>
<keyword evidence="3" id="KW-0997">Cell inner membrane</keyword>
<feature type="transmembrane region" description="Helical" evidence="10">
    <location>
        <begin position="6"/>
        <end position="29"/>
    </location>
</feature>
<dbReference type="InterPro" id="IPR003660">
    <property type="entry name" value="HAMP_dom"/>
</dbReference>